<comment type="function">
    <text evidence="6">Binds mRNA; thus facilitating recognition of the initiation point. It is needed to translate mRNA with a short Shine-Dalgarno (SD) purine-rich sequence.</text>
</comment>
<dbReference type="GO" id="GO:0003729">
    <property type="term" value="F:mRNA binding"/>
    <property type="evidence" value="ECO:0007669"/>
    <property type="project" value="TreeGrafter"/>
</dbReference>
<evidence type="ECO:0000256" key="2">
    <source>
        <dbReference type="ARBA" id="ARBA00022737"/>
    </source>
</evidence>
<dbReference type="CDD" id="cd05688">
    <property type="entry name" value="S1_RPS1_repeat_ec3"/>
    <property type="match status" value="1"/>
</dbReference>
<feature type="domain" description="S1 motif" evidence="9">
    <location>
        <begin position="131"/>
        <end position="196"/>
    </location>
</feature>
<keyword evidence="4 10" id="KW-0689">Ribosomal protein</keyword>
<dbReference type="RefSeq" id="WP_039643326.1">
    <property type="nucleotide sequence ID" value="NZ_JXBL01000001.1"/>
</dbReference>
<feature type="domain" description="S1 motif" evidence="9">
    <location>
        <begin position="476"/>
        <end position="545"/>
    </location>
</feature>
<feature type="domain" description="S1 motif" evidence="9">
    <location>
        <begin position="47"/>
        <end position="113"/>
    </location>
</feature>
<accession>A0A0C1QLS0</accession>
<dbReference type="FunFam" id="2.40.50.140:FF:000103">
    <property type="entry name" value="protein RRP5 homolog"/>
    <property type="match status" value="1"/>
</dbReference>
<comment type="similarity">
    <text evidence="1">Belongs to the bacterial ribosomal protein bS1 family.</text>
</comment>
<dbReference type="InterPro" id="IPR003029">
    <property type="entry name" value="S1_domain"/>
</dbReference>
<dbReference type="Pfam" id="PF00575">
    <property type="entry name" value="S1"/>
    <property type="match status" value="6"/>
</dbReference>
<dbReference type="InterPro" id="IPR000110">
    <property type="entry name" value="Ribosomal_bS1"/>
</dbReference>
<feature type="domain" description="S1 motif" evidence="9">
    <location>
        <begin position="217"/>
        <end position="285"/>
    </location>
</feature>
<evidence type="ECO:0000256" key="5">
    <source>
        <dbReference type="ARBA" id="ARBA00023274"/>
    </source>
</evidence>
<dbReference type="FunFam" id="2.40.50.140:FF:000018">
    <property type="entry name" value="30S ribosomal protein S1"/>
    <property type="match status" value="1"/>
</dbReference>
<dbReference type="GO" id="GO:0006412">
    <property type="term" value="P:translation"/>
    <property type="evidence" value="ECO:0007669"/>
    <property type="project" value="InterPro"/>
</dbReference>
<organism evidence="10 11">
    <name type="scientific">Geobacter soli</name>
    <dbReference type="NCBI Taxonomy" id="1510391"/>
    <lineage>
        <taxon>Bacteria</taxon>
        <taxon>Pseudomonadati</taxon>
        <taxon>Thermodesulfobacteriota</taxon>
        <taxon>Desulfuromonadia</taxon>
        <taxon>Geobacterales</taxon>
        <taxon>Geobacteraceae</taxon>
        <taxon>Geobacter</taxon>
    </lineage>
</organism>
<evidence type="ECO:0000256" key="8">
    <source>
        <dbReference type="ARBA" id="ARBA00035517"/>
    </source>
</evidence>
<sequence length="586" mass="63922">MSDDKDYNSRTAMTIKRFADAEDEADQGGSGEFAELFQESIRHHHVGEVVKGKVVHISNEYVLVDIGYKSEGSIPVEEFLDEAGNLTVQVGDEVKALFERKENQKGYAVLSKRKADRLSAWDAIDAAGGEGGIVEGKITGKVKGGLTVDIGVQAFLPASQVDLRPGGNLDKYIGVTDRFKVLKLNKKRGNIVLSRRVLLEEERAGVRTETLANLAEGQIREGVVKNITDYGAFVDIGGVDGLLHVTDMSWGRLGHPSEMLKPGDKLSVKVLKYDQEKGKISLGLKQITPDPWLAVEQKFQVGDRVSGRVVSMTDYGAFVALDEGIEGLVHVSEMSWTKRLRHPSDLLTVGDEVVTVVLGIDTGNRRISLGLKQAQANPWTQLDERYPVGTKLEGQIKSITDFGVFIGVEEGIDGLVHVSDISWTKRIKHPGEVFAKGQTVQAVVLNVDAENERLSLGIKQLTPDPWSVIPATYRPGTRVRGKVTSVTDFGVFLEIEEGIEGLVHVSELSREKVASPKDFASVGDELEAVVLSVDDVEKKIALSVKALQAAAEKAELESYMQDRGEATSNLGALLREGMRKNGDNND</sequence>
<dbReference type="PANTHER" id="PTHR10724">
    <property type="entry name" value="30S RIBOSOMAL PROTEIN S1"/>
    <property type="match status" value="1"/>
</dbReference>
<feature type="domain" description="S1 motif" evidence="9">
    <location>
        <begin position="389"/>
        <end position="459"/>
    </location>
</feature>
<dbReference type="PANTHER" id="PTHR10724:SF7">
    <property type="entry name" value="SMALL RIBOSOMAL SUBUNIT PROTEIN BS1C"/>
    <property type="match status" value="1"/>
</dbReference>
<dbReference type="CDD" id="cd04465">
    <property type="entry name" value="S1_RPS1_repeat_ec2_hs2"/>
    <property type="match status" value="1"/>
</dbReference>
<dbReference type="CDD" id="cd05687">
    <property type="entry name" value="S1_RPS1_repeat_ec1_hs1"/>
    <property type="match status" value="1"/>
</dbReference>
<reference evidence="10 11" key="1">
    <citation type="submission" date="2015-01" db="EMBL/GenBank/DDBJ databases">
        <title>Genome sequence of the anaerobic bacterium Geobacter soli GSS01, a dissimilatory Fe(III) reducer from soil.</title>
        <authorList>
            <person name="Yang G."/>
            <person name="Zhou S."/>
        </authorList>
    </citation>
    <scope>NUCLEOTIDE SEQUENCE [LARGE SCALE GENOMIC DNA]</scope>
    <source>
        <strain evidence="10 11">GSS01</strain>
    </source>
</reference>
<dbReference type="InterPro" id="IPR012340">
    <property type="entry name" value="NA-bd_OB-fold"/>
</dbReference>
<dbReference type="GO" id="GO:0022627">
    <property type="term" value="C:cytosolic small ribosomal subunit"/>
    <property type="evidence" value="ECO:0007669"/>
    <property type="project" value="TreeGrafter"/>
</dbReference>
<dbReference type="Gene3D" id="2.40.50.140">
    <property type="entry name" value="Nucleic acid-binding proteins"/>
    <property type="match status" value="6"/>
</dbReference>
<evidence type="ECO:0000256" key="3">
    <source>
        <dbReference type="ARBA" id="ARBA00022884"/>
    </source>
</evidence>
<evidence type="ECO:0000256" key="4">
    <source>
        <dbReference type="ARBA" id="ARBA00022980"/>
    </source>
</evidence>
<keyword evidence="2" id="KW-0677">Repeat</keyword>
<dbReference type="EMBL" id="JXBL01000001">
    <property type="protein sequence ID" value="KIE41542.1"/>
    <property type="molecule type" value="Genomic_DNA"/>
</dbReference>
<dbReference type="PRINTS" id="PR00681">
    <property type="entry name" value="RIBOSOMALS1"/>
</dbReference>
<evidence type="ECO:0000313" key="10">
    <source>
        <dbReference type="EMBL" id="KIE41542.1"/>
    </source>
</evidence>
<dbReference type="SMART" id="SM00316">
    <property type="entry name" value="S1"/>
    <property type="match status" value="6"/>
</dbReference>
<gene>
    <name evidence="10" type="ORF">SE37_02290</name>
</gene>
<dbReference type="CDD" id="cd00164">
    <property type="entry name" value="S1_like"/>
    <property type="match status" value="1"/>
</dbReference>
<proteinExistence type="inferred from homology"/>
<dbReference type="AlphaFoldDB" id="A0A0C1QLS0"/>
<feature type="domain" description="S1 motif" evidence="9">
    <location>
        <begin position="302"/>
        <end position="372"/>
    </location>
</feature>
<evidence type="ECO:0000256" key="7">
    <source>
        <dbReference type="ARBA" id="ARBA00035293"/>
    </source>
</evidence>
<evidence type="ECO:0000256" key="6">
    <source>
        <dbReference type="ARBA" id="ARBA00025604"/>
    </source>
</evidence>
<dbReference type="NCBIfam" id="NF004952">
    <property type="entry name" value="PRK06299.1-2"/>
    <property type="match status" value="1"/>
</dbReference>
<dbReference type="InterPro" id="IPR050437">
    <property type="entry name" value="Ribos_protein_bS1-like"/>
</dbReference>
<keyword evidence="3" id="KW-0694">RNA-binding</keyword>
<dbReference type="SUPFAM" id="SSF50249">
    <property type="entry name" value="Nucleic acid-binding proteins"/>
    <property type="match status" value="6"/>
</dbReference>
<evidence type="ECO:0000313" key="11">
    <source>
        <dbReference type="Proteomes" id="UP000031433"/>
    </source>
</evidence>
<dbReference type="Proteomes" id="UP000031433">
    <property type="component" value="Unassembled WGS sequence"/>
</dbReference>
<dbReference type="InterPro" id="IPR035104">
    <property type="entry name" value="Ribosomal_protein_S1-like"/>
</dbReference>
<dbReference type="PROSITE" id="PS50126">
    <property type="entry name" value="S1"/>
    <property type="match status" value="6"/>
</dbReference>
<evidence type="ECO:0000259" key="9">
    <source>
        <dbReference type="PROSITE" id="PS50126"/>
    </source>
</evidence>
<keyword evidence="5" id="KW-0687">Ribonucleoprotein</keyword>
<name>A0A0C1QLS0_9BACT</name>
<dbReference type="FunFam" id="2.40.50.140:FF:000011">
    <property type="entry name" value="30S ribosomal protein S1"/>
    <property type="match status" value="2"/>
</dbReference>
<protein>
    <recommendedName>
        <fullName evidence="7">Small ribosomal subunit protein bS1</fullName>
    </recommendedName>
    <alternativeName>
        <fullName evidence="8">30S ribosomal protein S1</fullName>
    </alternativeName>
</protein>
<evidence type="ECO:0000256" key="1">
    <source>
        <dbReference type="ARBA" id="ARBA00006767"/>
    </source>
</evidence>
<dbReference type="NCBIfam" id="TIGR00717">
    <property type="entry name" value="rpsA"/>
    <property type="match status" value="1"/>
</dbReference>
<dbReference type="GO" id="GO:0003735">
    <property type="term" value="F:structural constituent of ribosome"/>
    <property type="evidence" value="ECO:0007669"/>
    <property type="project" value="InterPro"/>
</dbReference>
<keyword evidence="11" id="KW-1185">Reference proteome</keyword>
<comment type="caution">
    <text evidence="10">The sequence shown here is derived from an EMBL/GenBank/DDBJ whole genome shotgun (WGS) entry which is preliminary data.</text>
</comment>